<reference evidence="2 3" key="1">
    <citation type="submission" date="2016-03" db="EMBL/GenBank/DDBJ databases">
        <title>Complete genome sequence of Pedobacter cryoconitis PAMC 27485.</title>
        <authorList>
            <person name="Lee J."/>
            <person name="Kim O.-S."/>
        </authorList>
    </citation>
    <scope>NUCLEOTIDE SEQUENCE [LARGE SCALE GENOMIC DNA]</scope>
    <source>
        <strain evidence="2 3">PAMC 27485</strain>
    </source>
</reference>
<organism evidence="2 3">
    <name type="scientific">Pedobacter cryoconitis</name>
    <dbReference type="NCBI Taxonomy" id="188932"/>
    <lineage>
        <taxon>Bacteria</taxon>
        <taxon>Pseudomonadati</taxon>
        <taxon>Bacteroidota</taxon>
        <taxon>Sphingobacteriia</taxon>
        <taxon>Sphingobacteriales</taxon>
        <taxon>Sphingobacteriaceae</taxon>
        <taxon>Pedobacter</taxon>
    </lineage>
</organism>
<evidence type="ECO:0000313" key="2">
    <source>
        <dbReference type="EMBL" id="AMP99075.1"/>
    </source>
</evidence>
<dbReference type="AlphaFoldDB" id="A0A127VCP6"/>
<dbReference type="OrthoDB" id="6402335at2"/>
<dbReference type="Pfam" id="PF16286">
    <property type="entry name" value="DUF4932"/>
    <property type="match status" value="1"/>
</dbReference>
<feature type="signal peptide" evidence="1">
    <location>
        <begin position="1"/>
        <end position="20"/>
    </location>
</feature>
<accession>A0A127VCP6</accession>
<dbReference type="Proteomes" id="UP000071561">
    <property type="component" value="Chromosome"/>
</dbReference>
<keyword evidence="1" id="KW-0732">Signal</keyword>
<dbReference type="PATRIC" id="fig|188932.3.peg.2279"/>
<gene>
    <name evidence="2" type="ORF">AY601_2175</name>
</gene>
<dbReference type="RefSeq" id="WP_068400470.1">
    <property type="nucleotide sequence ID" value="NZ_CP014504.1"/>
</dbReference>
<evidence type="ECO:0000256" key="1">
    <source>
        <dbReference type="SAM" id="SignalP"/>
    </source>
</evidence>
<keyword evidence="3" id="KW-1185">Reference proteome</keyword>
<evidence type="ECO:0000313" key="3">
    <source>
        <dbReference type="Proteomes" id="UP000071561"/>
    </source>
</evidence>
<sequence length="381" mass="43673" precursor="true">MKLTITFLLLLTFSFTNTKAFPKQHTILNSNKIVESTVDRRVELLSIVFRLAGNPEYNMNFARQYVKDINAYFGKYKEQPVVSFAKKLSAEKGMGFSRVMFLAANLEFKNNQFSLIKVSKSSIAGKWEMEDALKFIELLNKFHKISAFEVFFKNHQEVYKVATSRFNQAAATFDSDWYLAYYGDHSVVYKTVVGLANGGANYGPSAFPAGQKKIVYAIMGSWTYDGAGQPLFSTADYLPTLIHEFNHSFVNHILEEDGNEKLLETSGEILLDSQRIEMEREAYEDWQTVINESLVRACVVRYLIDHQSDDQVVKAEIQEQINKGFLWTNELVSLLGEYESSRAQYPAFKSFYPKIITFFNQTAENIKEIKASHTTKKLHKN</sequence>
<proteinExistence type="predicted"/>
<feature type="chain" id="PRO_5007280399" description="DUF4932 domain-containing protein" evidence="1">
    <location>
        <begin position="21"/>
        <end position="381"/>
    </location>
</feature>
<dbReference type="KEGG" id="pcm:AY601_2175"/>
<evidence type="ECO:0008006" key="4">
    <source>
        <dbReference type="Google" id="ProtNLM"/>
    </source>
</evidence>
<protein>
    <recommendedName>
        <fullName evidence="4">DUF4932 domain-containing protein</fullName>
    </recommendedName>
</protein>
<dbReference type="InterPro" id="IPR032560">
    <property type="entry name" value="DUF4932"/>
</dbReference>
<name>A0A127VCP6_9SPHI</name>
<dbReference type="EMBL" id="CP014504">
    <property type="protein sequence ID" value="AMP99075.1"/>
    <property type="molecule type" value="Genomic_DNA"/>
</dbReference>